<dbReference type="PRINTS" id="PR00385">
    <property type="entry name" value="P450"/>
</dbReference>
<evidence type="ECO:0000313" key="15">
    <source>
        <dbReference type="EMBL" id="KAL0064769.1"/>
    </source>
</evidence>
<evidence type="ECO:0008006" key="17">
    <source>
        <dbReference type="Google" id="ProtNLM"/>
    </source>
</evidence>
<keyword evidence="6 14" id="KW-0812">Transmembrane</keyword>
<evidence type="ECO:0000256" key="8">
    <source>
        <dbReference type="ARBA" id="ARBA00022989"/>
    </source>
</evidence>
<dbReference type="PRINTS" id="PR00463">
    <property type="entry name" value="EP450I"/>
</dbReference>
<comment type="similarity">
    <text evidence="4 13">Belongs to the cytochrome P450 family.</text>
</comment>
<dbReference type="InterPro" id="IPR002401">
    <property type="entry name" value="Cyt_P450_E_grp-I"/>
</dbReference>
<accession>A0ABR2ZUM9</accession>
<dbReference type="InterPro" id="IPR001128">
    <property type="entry name" value="Cyt_P450"/>
</dbReference>
<keyword evidence="7 13" id="KW-0479">Metal-binding</keyword>
<keyword evidence="16" id="KW-1185">Reference proteome</keyword>
<evidence type="ECO:0000256" key="11">
    <source>
        <dbReference type="ARBA" id="ARBA00023033"/>
    </source>
</evidence>
<dbReference type="PROSITE" id="PS00086">
    <property type="entry name" value="CYTOCHROME_P450"/>
    <property type="match status" value="1"/>
</dbReference>
<organism evidence="15 16">
    <name type="scientific">Marasmius tenuissimus</name>
    <dbReference type="NCBI Taxonomy" id="585030"/>
    <lineage>
        <taxon>Eukaryota</taxon>
        <taxon>Fungi</taxon>
        <taxon>Dikarya</taxon>
        <taxon>Basidiomycota</taxon>
        <taxon>Agaricomycotina</taxon>
        <taxon>Agaricomycetes</taxon>
        <taxon>Agaricomycetidae</taxon>
        <taxon>Agaricales</taxon>
        <taxon>Marasmiineae</taxon>
        <taxon>Marasmiaceae</taxon>
        <taxon>Marasmius</taxon>
    </lineage>
</organism>
<evidence type="ECO:0000256" key="2">
    <source>
        <dbReference type="ARBA" id="ARBA00004370"/>
    </source>
</evidence>
<comment type="subcellular location">
    <subcellularLocation>
        <location evidence="2">Membrane</location>
    </subcellularLocation>
</comment>
<evidence type="ECO:0000256" key="10">
    <source>
        <dbReference type="ARBA" id="ARBA00023004"/>
    </source>
</evidence>
<evidence type="ECO:0000256" key="9">
    <source>
        <dbReference type="ARBA" id="ARBA00023002"/>
    </source>
</evidence>
<sequence>MDAPRLIAAHPIVAGSVILLVLFVVAVSPSVRSPIQYLPLPPDASFIWGHEKTVYVQQPGRAFRDWIRIFGKTFRIKAAFGAPDILVLSDPIGVNYLLQKKVFDYHHSEVVRPRVARLLGEGLGWIEGEDEHKRMRRLSRPALTADNIKTMSPDIIDAAWKVTEDLVRDVDTNKDNNREVNIVDWTGKATYHLNIVGRVAFLHDFKAGNSEEAQGILNARKKGVSPAAKYIGFLTLMMLRRFHFLNYLPIGAIQGQGLARRTVHAGVAEELVNRDKGLLEEVKRWSQSDLLSRLLLAAEEERISKQELYEHISTFIIAGFESTTTTVGFSLWELAQHPEKQERLRKELSPNATWADLQPDKAPYLDAVLKETLRMYPGLPYMERTATKEDVIPLQDPVKKGGKLINEIVVKPGQTVLIPIIAAQRLDSDGDTFMPERWLSKNPPDMGYGGWGGMLVFSDGPRSCVGSQLAIFNYKVIVAQLLTQFSFESPKGLELQLKIASSVQPWVFDRKREADLGRNELPVIIKPLEN</sequence>
<name>A0ABR2ZUM9_9AGAR</name>
<evidence type="ECO:0000256" key="7">
    <source>
        <dbReference type="ARBA" id="ARBA00022723"/>
    </source>
</evidence>
<dbReference type="Pfam" id="PF00067">
    <property type="entry name" value="p450"/>
    <property type="match status" value="1"/>
</dbReference>
<evidence type="ECO:0000313" key="16">
    <source>
        <dbReference type="Proteomes" id="UP001437256"/>
    </source>
</evidence>
<comment type="caution">
    <text evidence="15">The sequence shown here is derived from an EMBL/GenBank/DDBJ whole genome shotgun (WGS) entry which is preliminary data.</text>
</comment>
<comment type="pathway">
    <text evidence="3">Secondary metabolite biosynthesis; terpenoid biosynthesis.</text>
</comment>
<evidence type="ECO:0000256" key="3">
    <source>
        <dbReference type="ARBA" id="ARBA00004721"/>
    </source>
</evidence>
<dbReference type="InterPro" id="IPR050121">
    <property type="entry name" value="Cytochrome_P450_monoxygenase"/>
</dbReference>
<protein>
    <recommendedName>
        <fullName evidence="17">Cytochrome P450</fullName>
    </recommendedName>
</protein>
<keyword evidence="12 14" id="KW-0472">Membrane</keyword>
<dbReference type="InterPro" id="IPR036396">
    <property type="entry name" value="Cyt_P450_sf"/>
</dbReference>
<dbReference type="SUPFAM" id="SSF48264">
    <property type="entry name" value="Cytochrome P450"/>
    <property type="match status" value="1"/>
</dbReference>
<gene>
    <name evidence="15" type="ORF">AAF712_008316</name>
</gene>
<dbReference type="EMBL" id="JBBXMP010000057">
    <property type="protein sequence ID" value="KAL0064769.1"/>
    <property type="molecule type" value="Genomic_DNA"/>
</dbReference>
<keyword evidence="9 13" id="KW-0560">Oxidoreductase</keyword>
<proteinExistence type="inferred from homology"/>
<reference evidence="15 16" key="1">
    <citation type="submission" date="2024-05" db="EMBL/GenBank/DDBJ databases">
        <title>A draft genome resource for the thread blight pathogen Marasmius tenuissimus strain MS-2.</title>
        <authorList>
            <person name="Yulfo-Soto G.E."/>
            <person name="Baruah I.K."/>
            <person name="Amoako-Attah I."/>
            <person name="Bukari Y."/>
            <person name="Meinhardt L.W."/>
            <person name="Bailey B.A."/>
            <person name="Cohen S.P."/>
        </authorList>
    </citation>
    <scope>NUCLEOTIDE SEQUENCE [LARGE SCALE GENOMIC DNA]</scope>
    <source>
        <strain evidence="15 16">MS-2</strain>
    </source>
</reference>
<feature type="transmembrane region" description="Helical" evidence="14">
    <location>
        <begin position="12"/>
        <end position="31"/>
    </location>
</feature>
<keyword evidence="10 13" id="KW-0408">Iron</keyword>
<dbReference type="Gene3D" id="1.10.630.10">
    <property type="entry name" value="Cytochrome P450"/>
    <property type="match status" value="1"/>
</dbReference>
<evidence type="ECO:0000256" key="12">
    <source>
        <dbReference type="ARBA" id="ARBA00023136"/>
    </source>
</evidence>
<evidence type="ECO:0000256" key="5">
    <source>
        <dbReference type="ARBA" id="ARBA00022617"/>
    </source>
</evidence>
<keyword evidence="11 13" id="KW-0503">Monooxygenase</keyword>
<keyword evidence="8 14" id="KW-1133">Transmembrane helix</keyword>
<evidence type="ECO:0000256" key="13">
    <source>
        <dbReference type="RuleBase" id="RU000461"/>
    </source>
</evidence>
<evidence type="ECO:0000256" key="14">
    <source>
        <dbReference type="SAM" id="Phobius"/>
    </source>
</evidence>
<comment type="cofactor">
    <cofactor evidence="1">
        <name>heme</name>
        <dbReference type="ChEBI" id="CHEBI:30413"/>
    </cofactor>
</comment>
<dbReference type="PANTHER" id="PTHR24305">
    <property type="entry name" value="CYTOCHROME P450"/>
    <property type="match status" value="1"/>
</dbReference>
<dbReference type="Proteomes" id="UP001437256">
    <property type="component" value="Unassembled WGS sequence"/>
</dbReference>
<evidence type="ECO:0000256" key="6">
    <source>
        <dbReference type="ARBA" id="ARBA00022692"/>
    </source>
</evidence>
<evidence type="ECO:0000256" key="1">
    <source>
        <dbReference type="ARBA" id="ARBA00001971"/>
    </source>
</evidence>
<evidence type="ECO:0000256" key="4">
    <source>
        <dbReference type="ARBA" id="ARBA00010617"/>
    </source>
</evidence>
<dbReference type="InterPro" id="IPR017972">
    <property type="entry name" value="Cyt_P450_CS"/>
</dbReference>
<dbReference type="PANTHER" id="PTHR24305:SF166">
    <property type="entry name" value="CYTOCHROME P450 12A4, MITOCHONDRIAL-RELATED"/>
    <property type="match status" value="1"/>
</dbReference>
<keyword evidence="5 13" id="KW-0349">Heme</keyword>